<feature type="transmembrane region" description="Helical" evidence="9">
    <location>
        <begin position="146"/>
        <end position="173"/>
    </location>
</feature>
<dbReference type="GO" id="GO:0006865">
    <property type="term" value="P:amino acid transport"/>
    <property type="evidence" value="ECO:0007669"/>
    <property type="project" value="UniProtKB-KW"/>
</dbReference>
<dbReference type="PANTHER" id="PTHR11795">
    <property type="entry name" value="BRANCHED-CHAIN AMINO ACID TRANSPORT SYSTEM PERMEASE PROTEIN LIVH"/>
    <property type="match status" value="1"/>
</dbReference>
<comment type="subcellular location">
    <subcellularLocation>
        <location evidence="1">Cell membrane</location>
        <topology evidence="1">Multi-pass membrane protein</topology>
    </subcellularLocation>
</comment>
<protein>
    <recommendedName>
        <fullName evidence="11">Branched-chain amino acid ABC transporter permease</fullName>
    </recommendedName>
</protein>
<comment type="similarity">
    <text evidence="8">Belongs to the binding-protein-dependent transport system permease family. LivHM subfamily.</text>
</comment>
<feature type="transmembrane region" description="Helical" evidence="9">
    <location>
        <begin position="113"/>
        <end position="134"/>
    </location>
</feature>
<evidence type="ECO:0000313" key="10">
    <source>
        <dbReference type="EMBL" id="GAJ08920.1"/>
    </source>
</evidence>
<evidence type="ECO:0008006" key="11">
    <source>
        <dbReference type="Google" id="ProtNLM"/>
    </source>
</evidence>
<gene>
    <name evidence="10" type="ORF">S12H4_49039</name>
</gene>
<comment type="caution">
    <text evidence="10">The sequence shown here is derived from an EMBL/GenBank/DDBJ whole genome shotgun (WGS) entry which is preliminary data.</text>
</comment>
<dbReference type="InterPro" id="IPR052157">
    <property type="entry name" value="BCAA_transport_permease"/>
</dbReference>
<evidence type="ECO:0000256" key="7">
    <source>
        <dbReference type="ARBA" id="ARBA00023136"/>
    </source>
</evidence>
<dbReference type="GO" id="GO:0005886">
    <property type="term" value="C:plasma membrane"/>
    <property type="evidence" value="ECO:0007669"/>
    <property type="project" value="UniProtKB-SubCell"/>
</dbReference>
<keyword evidence="2" id="KW-0813">Transport</keyword>
<dbReference type="GO" id="GO:0022857">
    <property type="term" value="F:transmembrane transporter activity"/>
    <property type="evidence" value="ECO:0007669"/>
    <property type="project" value="InterPro"/>
</dbReference>
<evidence type="ECO:0000256" key="5">
    <source>
        <dbReference type="ARBA" id="ARBA00022970"/>
    </source>
</evidence>
<reference evidence="10" key="1">
    <citation type="journal article" date="2014" name="Front. Microbiol.">
        <title>High frequency of phylogenetically diverse reductive dehalogenase-homologous genes in deep subseafloor sedimentary metagenomes.</title>
        <authorList>
            <person name="Kawai M."/>
            <person name="Futagami T."/>
            <person name="Toyoda A."/>
            <person name="Takaki Y."/>
            <person name="Nishi S."/>
            <person name="Hori S."/>
            <person name="Arai W."/>
            <person name="Tsubouchi T."/>
            <person name="Morono Y."/>
            <person name="Uchiyama I."/>
            <person name="Ito T."/>
            <person name="Fujiyama A."/>
            <person name="Inagaki F."/>
            <person name="Takami H."/>
        </authorList>
    </citation>
    <scope>NUCLEOTIDE SEQUENCE</scope>
    <source>
        <strain evidence="10">Expedition CK06-06</strain>
    </source>
</reference>
<feature type="transmembrane region" description="Helical" evidence="9">
    <location>
        <begin position="59"/>
        <end position="83"/>
    </location>
</feature>
<organism evidence="10">
    <name type="scientific">marine sediment metagenome</name>
    <dbReference type="NCBI Taxonomy" id="412755"/>
    <lineage>
        <taxon>unclassified sequences</taxon>
        <taxon>metagenomes</taxon>
        <taxon>ecological metagenomes</taxon>
    </lineage>
</organism>
<keyword evidence="5" id="KW-0029">Amino-acid transport</keyword>
<keyword evidence="3" id="KW-1003">Cell membrane</keyword>
<keyword evidence="4 9" id="KW-0812">Transmembrane</keyword>
<name>X1VL39_9ZZZZ</name>
<dbReference type="PANTHER" id="PTHR11795:SF445">
    <property type="entry name" value="AMINO ACID ABC TRANSPORTER PERMEASE PROTEIN"/>
    <property type="match status" value="1"/>
</dbReference>
<sequence>MLVYYGIIDRILREHYTMQITVTVGLMIFLGAITQLAWQARPRAISYSFIQGTIQFGGYTIALSRLTSAIISLIIIMIISFFLSKTWPGRTMRATSDDFNAASLMGVDFRKTYALAFGLGSSLTAIAGGLLMSFQQVDPTMGLRFGLLSWCILALAGLGSIPGLLISGLIIGIGESLAMTFWDPRARSLIIYLIFILVLWLRPRGLFGRK</sequence>
<evidence type="ECO:0000256" key="9">
    <source>
        <dbReference type="SAM" id="Phobius"/>
    </source>
</evidence>
<feature type="transmembrane region" description="Helical" evidence="9">
    <location>
        <begin position="185"/>
        <end position="201"/>
    </location>
</feature>
<evidence type="ECO:0000256" key="4">
    <source>
        <dbReference type="ARBA" id="ARBA00022692"/>
    </source>
</evidence>
<dbReference type="CDD" id="cd06582">
    <property type="entry name" value="TM_PBP1_LivH_like"/>
    <property type="match status" value="1"/>
</dbReference>
<proteinExistence type="inferred from homology"/>
<dbReference type="Pfam" id="PF02653">
    <property type="entry name" value="BPD_transp_2"/>
    <property type="match status" value="1"/>
</dbReference>
<dbReference type="AlphaFoldDB" id="X1VL39"/>
<evidence type="ECO:0000256" key="1">
    <source>
        <dbReference type="ARBA" id="ARBA00004651"/>
    </source>
</evidence>
<feature type="transmembrane region" description="Helical" evidence="9">
    <location>
        <begin position="20"/>
        <end position="38"/>
    </location>
</feature>
<keyword evidence="7 9" id="KW-0472">Membrane</keyword>
<dbReference type="InterPro" id="IPR001851">
    <property type="entry name" value="ABC_transp_permease"/>
</dbReference>
<evidence type="ECO:0000256" key="6">
    <source>
        <dbReference type="ARBA" id="ARBA00022989"/>
    </source>
</evidence>
<evidence type="ECO:0000256" key="2">
    <source>
        <dbReference type="ARBA" id="ARBA00022448"/>
    </source>
</evidence>
<keyword evidence="6 9" id="KW-1133">Transmembrane helix</keyword>
<evidence type="ECO:0000256" key="8">
    <source>
        <dbReference type="ARBA" id="ARBA00037998"/>
    </source>
</evidence>
<accession>X1VL39</accession>
<dbReference type="EMBL" id="BARW01030712">
    <property type="protein sequence ID" value="GAJ08920.1"/>
    <property type="molecule type" value="Genomic_DNA"/>
</dbReference>
<evidence type="ECO:0000256" key="3">
    <source>
        <dbReference type="ARBA" id="ARBA00022475"/>
    </source>
</evidence>